<reference evidence="1 2" key="1">
    <citation type="submission" date="2024-03" db="EMBL/GenBank/DDBJ databases">
        <title>Novel species of the genus Variovorax.</title>
        <authorList>
            <person name="Liu Q."/>
            <person name="Xin Y.-H."/>
        </authorList>
    </citation>
    <scope>NUCLEOTIDE SEQUENCE [LARGE SCALE GENOMIC DNA]</scope>
    <source>
        <strain evidence="1 2">KACC 18501</strain>
    </source>
</reference>
<comment type="caution">
    <text evidence="1">The sequence shown here is derived from an EMBL/GenBank/DDBJ whole genome shotgun (WGS) entry which is preliminary data.</text>
</comment>
<sequence length="62" mass="6695">MATFAGVHGAWSAGWAWRKMRPLLPGQGRELFAPTHTGLGERSHFARPDVRATLLHGIASAS</sequence>
<proteinExistence type="predicted"/>
<dbReference type="Proteomes" id="UP001363010">
    <property type="component" value="Unassembled WGS sequence"/>
</dbReference>
<dbReference type="Gene3D" id="3.40.50.1820">
    <property type="entry name" value="alpha/beta hydrolase"/>
    <property type="match status" value="1"/>
</dbReference>
<accession>A0ABU8VZF8</accession>
<name>A0ABU8VZF8_9BURK</name>
<evidence type="ECO:0000313" key="2">
    <source>
        <dbReference type="Proteomes" id="UP001363010"/>
    </source>
</evidence>
<gene>
    <name evidence="1" type="ORF">WKW80_14275</name>
</gene>
<dbReference type="InterPro" id="IPR029058">
    <property type="entry name" value="AB_hydrolase_fold"/>
</dbReference>
<keyword evidence="2" id="KW-1185">Reference proteome</keyword>
<organism evidence="1 2">
    <name type="scientific">Variovorax humicola</name>
    <dbReference type="NCBI Taxonomy" id="1769758"/>
    <lineage>
        <taxon>Bacteria</taxon>
        <taxon>Pseudomonadati</taxon>
        <taxon>Pseudomonadota</taxon>
        <taxon>Betaproteobacteria</taxon>
        <taxon>Burkholderiales</taxon>
        <taxon>Comamonadaceae</taxon>
        <taxon>Variovorax</taxon>
    </lineage>
</organism>
<evidence type="ECO:0000313" key="1">
    <source>
        <dbReference type="EMBL" id="MEJ8823190.1"/>
    </source>
</evidence>
<dbReference type="SUPFAM" id="SSF53474">
    <property type="entry name" value="alpha/beta-Hydrolases"/>
    <property type="match status" value="1"/>
</dbReference>
<dbReference type="RefSeq" id="WP_340364233.1">
    <property type="nucleotide sequence ID" value="NZ_JBBKZV010000007.1"/>
</dbReference>
<dbReference type="EMBL" id="JBBKZV010000007">
    <property type="protein sequence ID" value="MEJ8823190.1"/>
    <property type="molecule type" value="Genomic_DNA"/>
</dbReference>
<protein>
    <submittedName>
        <fullName evidence="1">Uncharacterized protein</fullName>
    </submittedName>
</protein>